<dbReference type="STRING" id="760192.Halhy_2953"/>
<dbReference type="HOGENOM" id="CLU_1106571_0_0_10"/>
<organism evidence="1 2">
    <name type="scientific">Haliscomenobacter hydrossis (strain ATCC 27775 / DSM 1100 / LMG 10767 / O)</name>
    <dbReference type="NCBI Taxonomy" id="760192"/>
    <lineage>
        <taxon>Bacteria</taxon>
        <taxon>Pseudomonadati</taxon>
        <taxon>Bacteroidota</taxon>
        <taxon>Saprospiria</taxon>
        <taxon>Saprospirales</taxon>
        <taxon>Haliscomenobacteraceae</taxon>
        <taxon>Haliscomenobacter</taxon>
    </lineage>
</organism>
<dbReference type="RefSeq" id="WP_013765360.1">
    <property type="nucleotide sequence ID" value="NC_015510.1"/>
</dbReference>
<sequence length="251" mass="29186">MFSVSGHKDLILACHITGIYDVNRRTTLEGNDYELVRDWAESIAAQNLNGIIFHNNFTEESCVKHQNEHVSFVKIEYNPQFKPNVFRYLVYRDFLRAHANAIEHVFVTDVADVVVLNNPFVQALFGDHPEAIFCGDEPKCLNDGWMNDHSEHLRNKIADYAAYELAFQDAPLLNCGIIGGHIQVMQEFIEKLAQIHEQYNYDNQTAYTGDMGAFNYLMRTQFNERVIHGAPCNTVFKEYELERRDCWFRHK</sequence>
<keyword evidence="2" id="KW-1185">Reference proteome</keyword>
<evidence type="ECO:0000313" key="1">
    <source>
        <dbReference type="EMBL" id="AEE50817.1"/>
    </source>
</evidence>
<reference evidence="1 2" key="1">
    <citation type="journal article" date="2011" name="Stand. Genomic Sci.">
        <title>Complete genome sequence of Haliscomenobacter hydrossis type strain (O).</title>
        <authorList>
            <consortium name="US DOE Joint Genome Institute (JGI-PGF)"/>
            <person name="Daligault H."/>
            <person name="Lapidus A."/>
            <person name="Zeytun A."/>
            <person name="Nolan M."/>
            <person name="Lucas S."/>
            <person name="Del Rio T.G."/>
            <person name="Tice H."/>
            <person name="Cheng J.F."/>
            <person name="Tapia R."/>
            <person name="Han C."/>
            <person name="Goodwin L."/>
            <person name="Pitluck S."/>
            <person name="Liolios K."/>
            <person name="Pagani I."/>
            <person name="Ivanova N."/>
            <person name="Huntemann M."/>
            <person name="Mavromatis K."/>
            <person name="Mikhailova N."/>
            <person name="Pati A."/>
            <person name="Chen A."/>
            <person name="Palaniappan K."/>
            <person name="Land M."/>
            <person name="Hauser L."/>
            <person name="Brambilla E.M."/>
            <person name="Rohde M."/>
            <person name="Verbarg S."/>
            <person name="Goker M."/>
            <person name="Bristow J."/>
            <person name="Eisen J.A."/>
            <person name="Markowitz V."/>
            <person name="Hugenholtz P."/>
            <person name="Kyrpides N.C."/>
            <person name="Klenk H.P."/>
            <person name="Woyke T."/>
        </authorList>
    </citation>
    <scope>NUCLEOTIDE SEQUENCE [LARGE SCALE GENOMIC DNA]</scope>
    <source>
        <strain evidence="2">ATCC 27775 / DSM 1100 / LMG 10767 / O</strain>
    </source>
</reference>
<name>F4L5F3_HALH1</name>
<protein>
    <submittedName>
        <fullName evidence="1">Uncharacterized protein</fullName>
    </submittedName>
</protein>
<proteinExistence type="predicted"/>
<dbReference type="AlphaFoldDB" id="F4L5F3"/>
<dbReference type="eggNOG" id="COG1216">
    <property type="taxonomic scope" value="Bacteria"/>
</dbReference>
<dbReference type="KEGG" id="hhy:Halhy_2953"/>
<dbReference type="Proteomes" id="UP000008461">
    <property type="component" value="Chromosome"/>
</dbReference>
<dbReference type="EMBL" id="CP002691">
    <property type="protein sequence ID" value="AEE50817.1"/>
    <property type="molecule type" value="Genomic_DNA"/>
</dbReference>
<reference key="2">
    <citation type="submission" date="2011-04" db="EMBL/GenBank/DDBJ databases">
        <title>Complete sequence of chromosome of Haliscomenobacter hydrossis DSM 1100.</title>
        <authorList>
            <consortium name="US DOE Joint Genome Institute (JGI-PGF)"/>
            <person name="Lucas S."/>
            <person name="Han J."/>
            <person name="Lapidus A."/>
            <person name="Bruce D."/>
            <person name="Goodwin L."/>
            <person name="Pitluck S."/>
            <person name="Peters L."/>
            <person name="Kyrpides N."/>
            <person name="Mavromatis K."/>
            <person name="Ivanova N."/>
            <person name="Ovchinnikova G."/>
            <person name="Pagani I."/>
            <person name="Daligault H."/>
            <person name="Detter J.C."/>
            <person name="Han C."/>
            <person name="Land M."/>
            <person name="Hauser L."/>
            <person name="Markowitz V."/>
            <person name="Cheng J.-F."/>
            <person name="Hugenholtz P."/>
            <person name="Woyke T."/>
            <person name="Wu D."/>
            <person name="Verbarg S."/>
            <person name="Frueling A."/>
            <person name="Brambilla E."/>
            <person name="Klenk H.-P."/>
            <person name="Eisen J.A."/>
        </authorList>
    </citation>
    <scope>NUCLEOTIDE SEQUENCE</scope>
    <source>
        <strain>DSM 1100</strain>
    </source>
</reference>
<gene>
    <name evidence="1" type="ordered locus">Halhy_2953</name>
</gene>
<accession>F4L5F3</accession>
<evidence type="ECO:0000313" key="2">
    <source>
        <dbReference type="Proteomes" id="UP000008461"/>
    </source>
</evidence>
<dbReference type="OrthoDB" id="949336at2"/>